<dbReference type="Pfam" id="PF00150">
    <property type="entry name" value="Cellulase"/>
    <property type="match status" value="1"/>
</dbReference>
<dbReference type="Proteomes" id="UP001326715">
    <property type="component" value="Chromosome"/>
</dbReference>
<dbReference type="EMBL" id="CP140154">
    <property type="protein sequence ID" value="WQG92271.1"/>
    <property type="molecule type" value="Genomic_DNA"/>
</dbReference>
<evidence type="ECO:0000259" key="3">
    <source>
        <dbReference type="Pfam" id="PF00150"/>
    </source>
</evidence>
<feature type="domain" description="Glycoside hydrolase family 5" evidence="3">
    <location>
        <begin position="92"/>
        <end position="390"/>
    </location>
</feature>
<dbReference type="Gene3D" id="2.80.10.50">
    <property type="match status" value="2"/>
</dbReference>
<dbReference type="SUPFAM" id="SSF50405">
    <property type="entry name" value="Actin-crosslinking proteins"/>
    <property type="match status" value="2"/>
</dbReference>
<gene>
    <name evidence="5" type="ORF">SAMN05661012_04912</name>
    <name evidence="6" type="ORF">SR876_12205</name>
</gene>
<reference evidence="6 8" key="2">
    <citation type="submission" date="2023-11" db="EMBL/GenBank/DDBJ databases">
        <title>MicrobeMod: A computational toolkit for identifying prokaryotic methylation and restriction-modification with nanopore sequencing.</title>
        <authorList>
            <person name="Crits-Christoph A."/>
            <person name="Kang S.C."/>
            <person name="Lee H."/>
            <person name="Ostrov N."/>
        </authorList>
    </citation>
    <scope>NUCLEOTIDE SEQUENCE [LARGE SCALE GENOMIC DNA]</scope>
    <source>
        <strain evidence="6 8">ATCC 23090</strain>
    </source>
</reference>
<dbReference type="GO" id="GO:0008422">
    <property type="term" value="F:beta-glucosidase activity"/>
    <property type="evidence" value="ECO:0007669"/>
    <property type="project" value="TreeGrafter"/>
</dbReference>
<evidence type="ECO:0000259" key="4">
    <source>
        <dbReference type="Pfam" id="PF18962"/>
    </source>
</evidence>
<dbReference type="GO" id="GO:0009986">
    <property type="term" value="C:cell surface"/>
    <property type="evidence" value="ECO:0007669"/>
    <property type="project" value="TreeGrafter"/>
</dbReference>
<evidence type="ECO:0000313" key="8">
    <source>
        <dbReference type="Proteomes" id="UP001326715"/>
    </source>
</evidence>
<dbReference type="NCBIfam" id="TIGR04183">
    <property type="entry name" value="Por_Secre_tail"/>
    <property type="match status" value="1"/>
</dbReference>
<dbReference type="Gene3D" id="3.20.20.80">
    <property type="entry name" value="Glycosidases"/>
    <property type="match status" value="1"/>
</dbReference>
<dbReference type="GO" id="GO:0005576">
    <property type="term" value="C:extracellular region"/>
    <property type="evidence" value="ECO:0007669"/>
    <property type="project" value="TreeGrafter"/>
</dbReference>
<proteinExistence type="predicted"/>
<evidence type="ECO:0000256" key="1">
    <source>
        <dbReference type="ARBA" id="ARBA00022801"/>
    </source>
</evidence>
<evidence type="ECO:0000313" key="5">
    <source>
        <dbReference type="EMBL" id="SFW80186.1"/>
    </source>
</evidence>
<evidence type="ECO:0000313" key="6">
    <source>
        <dbReference type="EMBL" id="WQG92271.1"/>
    </source>
</evidence>
<reference evidence="5 7" key="1">
    <citation type="submission" date="2016-11" db="EMBL/GenBank/DDBJ databases">
        <authorList>
            <person name="Jaros S."/>
            <person name="Januszkiewicz K."/>
            <person name="Wedrychowicz H."/>
        </authorList>
    </citation>
    <scope>NUCLEOTIDE SEQUENCE [LARGE SCALE GENOMIC DNA]</scope>
    <source>
        <strain evidence="5 7">DSM 784</strain>
    </source>
</reference>
<dbReference type="Pfam" id="PF18962">
    <property type="entry name" value="Por_Secre_tail"/>
    <property type="match status" value="1"/>
</dbReference>
<sequence>MKIHYEKRLYALIRRVQHSFLFIGCLLACLKLTPANAQLSRLHADGKRIVNASGQEVILKGVGLGAWLLQEGYMMKEGGDGPQWSVKKYLYDQGQSDAQVEAFYQSWRDNFITKADIDYIASLGFNCVRLPMHYELFLTTAQRAERLKVIHANASAGSVSTYISALTTWYNNNTLFTDTNTEGFRLADSLLKWTAANNMYVILDLHAAPGSQGMDHNINDGFVGNDLYNQAIYGNMTQRLWQALSRHYINNDGVAFYDLVNEPHKVPDNTTVHDIFERLINTVRAEGDTHLLMVEGNGYGNNYGSMQPYTFTNPTNLVYNSHRYWNSTDVTVGNSDPNQISDLANIVAWRNTYNVPVWVGETGENNNDWLAANIAAMNSIGIGWCHWTYKRLTAGENAALLRLTGPSVLDGAGNMSAVLNNIKFANNIKNTNTIAAVAPGQPAKGPVGKTIWLKGFNGKYVSSRGGSGAMWCDSNSVGTYNKFYVVDAGNGKIALRNSALFVSSENGTQAITCNRNVYQGWEKFDWIVNADGTIFLKAGNGLYVSSENGTQAMTCNRSSGSGWEAFSWGEVSSAAPIGQTIWLQGNNGQYVSSKGNVSPMYCNAAGVQSWNQFVVGNGGNGKVTLSNQGFFVSSENGTKSMNCNRSTAQDWEKFDWIVNDNGTVSLRSSNALYVSSENSVAEMTCSRTSPQGWEQFNFGIVPATAARKAAVAEAMTVHTEDGLLVYPNPVAKGSSLVIDLNNYDGKSPLQIELVDVNKKVVLYKRETTAHVNVATGNVAAGFYVIRVTNGKKTYTQKVLIQ</sequence>
<dbReference type="OrthoDB" id="9800955at2"/>
<dbReference type="InterPro" id="IPR001547">
    <property type="entry name" value="Glyco_hydro_5"/>
</dbReference>
<evidence type="ECO:0000313" key="7">
    <source>
        <dbReference type="Proteomes" id="UP000183788"/>
    </source>
</evidence>
<dbReference type="STRING" id="1004.SAMN05661012_04912"/>
<dbReference type="AlphaFoldDB" id="A0A1K1S7K9"/>
<dbReference type="InterPro" id="IPR017853">
    <property type="entry name" value="GH"/>
</dbReference>
<dbReference type="PANTHER" id="PTHR31297">
    <property type="entry name" value="GLUCAN ENDO-1,6-BETA-GLUCOSIDASE B"/>
    <property type="match status" value="1"/>
</dbReference>
<keyword evidence="2" id="KW-0326">Glycosidase</keyword>
<dbReference type="InterPro" id="IPR050386">
    <property type="entry name" value="Glycosyl_hydrolase_5"/>
</dbReference>
<dbReference type="InterPro" id="IPR008999">
    <property type="entry name" value="Actin-crosslinking"/>
</dbReference>
<dbReference type="Proteomes" id="UP000183788">
    <property type="component" value="Unassembled WGS sequence"/>
</dbReference>
<dbReference type="CDD" id="cd23342">
    <property type="entry name" value="beta-trefoil_FSCN_ZgPorA-like"/>
    <property type="match status" value="2"/>
</dbReference>
<keyword evidence="8" id="KW-1185">Reference proteome</keyword>
<dbReference type="EMBL" id="FPIZ01000018">
    <property type="protein sequence ID" value="SFW80186.1"/>
    <property type="molecule type" value="Genomic_DNA"/>
</dbReference>
<dbReference type="SUPFAM" id="SSF51445">
    <property type="entry name" value="(Trans)glycosidases"/>
    <property type="match status" value="1"/>
</dbReference>
<dbReference type="GO" id="GO:0009251">
    <property type="term" value="P:glucan catabolic process"/>
    <property type="evidence" value="ECO:0007669"/>
    <property type="project" value="TreeGrafter"/>
</dbReference>
<dbReference type="PANTHER" id="PTHR31297:SF13">
    <property type="entry name" value="PUTATIVE-RELATED"/>
    <property type="match status" value="1"/>
</dbReference>
<feature type="domain" description="Secretion system C-terminal sorting" evidence="4">
    <location>
        <begin position="725"/>
        <end position="800"/>
    </location>
</feature>
<keyword evidence="1" id="KW-0378">Hydrolase</keyword>
<evidence type="ECO:0000256" key="2">
    <source>
        <dbReference type="ARBA" id="ARBA00023295"/>
    </source>
</evidence>
<protein>
    <submittedName>
        <fullName evidence="6">Cellulase family glycosylhydrolase</fullName>
    </submittedName>
    <submittedName>
        <fullName evidence="5">Por secretion system C-terminal sorting domain-containing protein</fullName>
    </submittedName>
</protein>
<dbReference type="InterPro" id="IPR026444">
    <property type="entry name" value="Secre_tail"/>
</dbReference>
<dbReference type="RefSeq" id="WP_072363900.1">
    <property type="nucleotide sequence ID" value="NZ_CP139972.1"/>
</dbReference>
<name>A0A1K1S7K9_9BACT</name>
<accession>A0A1K1S7K9</accession>
<organism evidence="5 7">
    <name type="scientific">Chitinophaga sancti</name>
    <dbReference type="NCBI Taxonomy" id="1004"/>
    <lineage>
        <taxon>Bacteria</taxon>
        <taxon>Pseudomonadati</taxon>
        <taxon>Bacteroidota</taxon>
        <taxon>Chitinophagia</taxon>
        <taxon>Chitinophagales</taxon>
        <taxon>Chitinophagaceae</taxon>
        <taxon>Chitinophaga</taxon>
    </lineage>
</organism>